<feature type="transmembrane region" description="Helical" evidence="1">
    <location>
        <begin position="293"/>
        <end position="315"/>
    </location>
</feature>
<proteinExistence type="predicted"/>
<sequence length="330" mass="38248">MSYSKSLDCPCNKISITYKDFIEIDATFHQICSSDFVNMKWISYLFNEGYWSDYERRDIRVRGSAYFLFLSSVCEISRRTTNNAIEQFHNEIFINTKLISETEFNIQIENIILQFQKLTLTKFSRSLKLLRDIMNGNAFVSSYFLNCPIITTNGCSCGTQSDCIDSGGIYYDLTNNQVFAMPGLHIGCSVVETLLQSTFECLYNQKCIDLLLYYMRTVINRYPYQMNISAINSSVVSRFKTNTAIETIADELFIEEWKTNSYYSSFYNQCAPNYCSYQTQTDHYIIYTSSKILGLYGGLIVALRFIIPFITKIIFDILKRCQNNTITPNE</sequence>
<dbReference type="Proteomes" id="UP000663844">
    <property type="component" value="Unassembled WGS sequence"/>
</dbReference>
<name>A0A820ALD7_9BILA</name>
<evidence type="ECO:0000313" key="2">
    <source>
        <dbReference type="EMBL" id="CAF4187296.1"/>
    </source>
</evidence>
<keyword evidence="1" id="KW-0472">Membrane</keyword>
<accession>A0A820ALD7</accession>
<keyword evidence="1" id="KW-1133">Transmembrane helix</keyword>
<evidence type="ECO:0000256" key="1">
    <source>
        <dbReference type="SAM" id="Phobius"/>
    </source>
</evidence>
<organism evidence="2 3">
    <name type="scientific">Adineta steineri</name>
    <dbReference type="NCBI Taxonomy" id="433720"/>
    <lineage>
        <taxon>Eukaryota</taxon>
        <taxon>Metazoa</taxon>
        <taxon>Spiralia</taxon>
        <taxon>Gnathifera</taxon>
        <taxon>Rotifera</taxon>
        <taxon>Eurotatoria</taxon>
        <taxon>Bdelloidea</taxon>
        <taxon>Adinetida</taxon>
        <taxon>Adinetidae</taxon>
        <taxon>Adineta</taxon>
    </lineage>
</organism>
<dbReference type="EMBL" id="CAJOAZ010008581">
    <property type="protein sequence ID" value="CAF4187296.1"/>
    <property type="molecule type" value="Genomic_DNA"/>
</dbReference>
<evidence type="ECO:0000313" key="3">
    <source>
        <dbReference type="Proteomes" id="UP000663844"/>
    </source>
</evidence>
<dbReference type="AlphaFoldDB" id="A0A820ALD7"/>
<gene>
    <name evidence="2" type="ORF">OXD698_LOCUS40081</name>
</gene>
<reference evidence="2" key="1">
    <citation type="submission" date="2021-02" db="EMBL/GenBank/DDBJ databases">
        <authorList>
            <person name="Nowell W R."/>
        </authorList>
    </citation>
    <scope>NUCLEOTIDE SEQUENCE</scope>
</reference>
<comment type="caution">
    <text evidence="2">The sequence shown here is derived from an EMBL/GenBank/DDBJ whole genome shotgun (WGS) entry which is preliminary data.</text>
</comment>
<keyword evidence="1" id="KW-0812">Transmembrane</keyword>
<protein>
    <submittedName>
        <fullName evidence="2">Uncharacterized protein</fullName>
    </submittedName>
</protein>